<dbReference type="SUPFAM" id="SSF81296">
    <property type="entry name" value="E set domains"/>
    <property type="match status" value="1"/>
</dbReference>
<evidence type="ECO:0000259" key="1">
    <source>
        <dbReference type="Pfam" id="PF08329"/>
    </source>
</evidence>
<keyword evidence="3" id="KW-1185">Reference proteome</keyword>
<dbReference type="EMBL" id="FQZB01000003">
    <property type="protein sequence ID" value="SHI34738.1"/>
    <property type="molecule type" value="Genomic_DNA"/>
</dbReference>
<proteinExistence type="predicted"/>
<dbReference type="InterPro" id="IPR013540">
    <property type="entry name" value="ChitinaseA_N"/>
</dbReference>
<protein>
    <submittedName>
        <fullName evidence="2">Chitinase A, N-terminal domain</fullName>
    </submittedName>
</protein>
<dbReference type="InterPro" id="IPR013783">
    <property type="entry name" value="Ig-like_fold"/>
</dbReference>
<feature type="domain" description="Chitinase A N-terminal" evidence="1">
    <location>
        <begin position="64"/>
        <end position="138"/>
    </location>
</feature>
<dbReference type="Gene3D" id="2.60.40.10">
    <property type="entry name" value="Immunoglobulins"/>
    <property type="match status" value="1"/>
</dbReference>
<accession>A0A1M6AEL6</accession>
<dbReference type="RefSeq" id="WP_072984130.1">
    <property type="nucleotide sequence ID" value="NZ_FQZB01000003.1"/>
</dbReference>
<dbReference type="GO" id="GO:0004568">
    <property type="term" value="F:chitinase activity"/>
    <property type="evidence" value="ECO:0007669"/>
    <property type="project" value="InterPro"/>
</dbReference>
<sequence length="650" mass="73017">MSKSARLIVKLVVATMIMTEVSPSVVQAMAQTKDNSKETSTIVSAVSNTTGAPAVSTLTKDAWNGETDYTISMSLWYGNNADSWRLYENGKLVWEEKLVNNSPNAQKAEKQFKNKLNGEYVYTAELINSFGKTMSQNSITHKVTKNENKIDIVLPDKAVGQPAVGYKVVDENEDTVQWAVYIANPNKSYIWGGNDFSSWGLSFNTSAQILEVANAASFKQDGNNVTINLKQDEQLIPLNTSRVFIVKAKKDGNSINPTNIKPNQFRGNVVYPEYAKLPSTWEKGKKDLKISDLVANENEYYNNDVKTNTGNKLITYNPSHPTQIVIGLPKKMPMKVNGYNDLRIWMPSKYLAMGIGTTEELFKLNHNFLVGLSIKENCTCALVPPAAGETANPVMVDGQQYYWPIQKKHPDGPFQQEAGNFNEVKKQYVDYLGDSATHDDFVTLKTGEVDDPSYTTAALSSGISITLTREFLNAIPKNKFDEFLKGAKDPWAEFVLVDNAYNRGVYGLLQRNLFTDNREKAINSTDINKDFNLSGFANHIENIENIITQMDNEKDNIYDAKLTREEVDNYLKELRKFYKKGTPTDTEWDAMVNDVHKAFDLLSKHWGDNTISYRYDFLTIVRVVKSYLPNPINPGPSGSTWVEQVNGGNR</sequence>
<organism evidence="2 3">
    <name type="scientific">Clostridium cavendishii DSM 21758</name>
    <dbReference type="NCBI Taxonomy" id="1121302"/>
    <lineage>
        <taxon>Bacteria</taxon>
        <taxon>Bacillati</taxon>
        <taxon>Bacillota</taxon>
        <taxon>Clostridia</taxon>
        <taxon>Eubacteriales</taxon>
        <taxon>Clostridiaceae</taxon>
        <taxon>Clostridium</taxon>
    </lineage>
</organism>
<dbReference type="AlphaFoldDB" id="A0A1M6AEL6"/>
<name>A0A1M6AEL6_9CLOT</name>
<dbReference type="Proteomes" id="UP000184310">
    <property type="component" value="Unassembled WGS sequence"/>
</dbReference>
<dbReference type="InterPro" id="IPR014756">
    <property type="entry name" value="Ig_E-set"/>
</dbReference>
<dbReference type="OrthoDB" id="9802318at2"/>
<dbReference type="STRING" id="1121302.SAMN02745163_00060"/>
<evidence type="ECO:0000313" key="2">
    <source>
        <dbReference type="EMBL" id="SHI34738.1"/>
    </source>
</evidence>
<evidence type="ECO:0000313" key="3">
    <source>
        <dbReference type="Proteomes" id="UP000184310"/>
    </source>
</evidence>
<reference evidence="2 3" key="1">
    <citation type="submission" date="2016-11" db="EMBL/GenBank/DDBJ databases">
        <authorList>
            <person name="Jaros S."/>
            <person name="Januszkiewicz K."/>
            <person name="Wedrychowicz H."/>
        </authorList>
    </citation>
    <scope>NUCLEOTIDE SEQUENCE [LARGE SCALE GENOMIC DNA]</scope>
    <source>
        <strain evidence="2 3">DSM 21758</strain>
    </source>
</reference>
<dbReference type="GO" id="GO:0006032">
    <property type="term" value="P:chitin catabolic process"/>
    <property type="evidence" value="ECO:0007669"/>
    <property type="project" value="InterPro"/>
</dbReference>
<gene>
    <name evidence="2" type="ORF">SAMN02745163_00060</name>
</gene>
<dbReference type="Pfam" id="PF08329">
    <property type="entry name" value="ChitinaseA_N"/>
    <property type="match status" value="1"/>
</dbReference>